<name>A0ABY1EI85_9MICO</name>
<keyword evidence="3" id="KW-1185">Reference proteome</keyword>
<organism evidence="2 3">
    <name type="scientific">Cryobacterium levicorallinum</name>
    <dbReference type="NCBI Taxonomy" id="995038"/>
    <lineage>
        <taxon>Bacteria</taxon>
        <taxon>Bacillati</taxon>
        <taxon>Actinomycetota</taxon>
        <taxon>Actinomycetes</taxon>
        <taxon>Micrococcales</taxon>
        <taxon>Microbacteriaceae</taxon>
        <taxon>Cryobacterium</taxon>
    </lineage>
</organism>
<proteinExistence type="predicted"/>
<dbReference type="EMBL" id="FOPW01000024">
    <property type="protein sequence ID" value="SFH95941.1"/>
    <property type="molecule type" value="Genomic_DNA"/>
</dbReference>
<keyword evidence="1" id="KW-0812">Transmembrane</keyword>
<dbReference type="Proteomes" id="UP000199681">
    <property type="component" value="Unassembled WGS sequence"/>
</dbReference>
<evidence type="ECO:0000256" key="1">
    <source>
        <dbReference type="SAM" id="Phobius"/>
    </source>
</evidence>
<comment type="caution">
    <text evidence="2">The sequence shown here is derived from an EMBL/GenBank/DDBJ whole genome shotgun (WGS) entry which is preliminary data.</text>
</comment>
<feature type="transmembrane region" description="Helical" evidence="1">
    <location>
        <begin position="29"/>
        <end position="52"/>
    </location>
</feature>
<reference evidence="2 3" key="1">
    <citation type="submission" date="2016-10" db="EMBL/GenBank/DDBJ databases">
        <authorList>
            <person name="Varghese N."/>
            <person name="Submissions S."/>
        </authorList>
    </citation>
    <scope>NUCLEOTIDE SEQUENCE [LARGE SCALE GENOMIC DNA]</scope>
    <source>
        <strain evidence="2 3">GMCC 1.11211</strain>
    </source>
</reference>
<gene>
    <name evidence="2" type="ORF">SAMN05216274_1243</name>
</gene>
<protein>
    <submittedName>
        <fullName evidence="2">Uncharacterized protein</fullName>
    </submittedName>
</protein>
<sequence length="75" mass="7866">MGDLPADAMARSHRTAVTPTARSRVASDLLIAAIPIALHTAATTVLLTVVTLTVPRRVSVPLTVVTLTVPRRVSV</sequence>
<feature type="non-terminal residue" evidence="2">
    <location>
        <position position="75"/>
    </location>
</feature>
<evidence type="ECO:0000313" key="2">
    <source>
        <dbReference type="EMBL" id="SFH95941.1"/>
    </source>
</evidence>
<keyword evidence="1" id="KW-0472">Membrane</keyword>
<accession>A0ABY1EI85</accession>
<keyword evidence="1" id="KW-1133">Transmembrane helix</keyword>
<evidence type="ECO:0000313" key="3">
    <source>
        <dbReference type="Proteomes" id="UP000199681"/>
    </source>
</evidence>